<evidence type="ECO:0000256" key="4">
    <source>
        <dbReference type="ARBA" id="ARBA00022670"/>
    </source>
</evidence>
<reference evidence="16 17" key="1">
    <citation type="submission" date="2017-04" db="EMBL/GenBank/DDBJ databases">
        <title>Whole Genome Sequence of 1,4-Dioxane Degrading Bacterium Mycobacterium dioxanotrophicus PH-06.</title>
        <authorList>
            <person name="He Y."/>
        </authorList>
    </citation>
    <scope>NUCLEOTIDE SEQUENCE [LARGE SCALE GENOMIC DNA]</scope>
    <source>
        <strain evidence="16 17">PH-06</strain>
        <plasmid evidence="16 17">unnamed1</plasmid>
    </source>
</reference>
<keyword evidence="4 11" id="KW-0645">Protease</keyword>
<keyword evidence="5 13" id="KW-0812">Transmembrane</keyword>
<evidence type="ECO:0000256" key="3">
    <source>
        <dbReference type="ARBA" id="ARBA00022475"/>
    </source>
</evidence>
<keyword evidence="9 13" id="KW-1133">Transmembrane helix</keyword>
<dbReference type="Pfam" id="PF00082">
    <property type="entry name" value="Peptidase_S8"/>
    <property type="match status" value="1"/>
</dbReference>
<dbReference type="PROSITE" id="PS00137">
    <property type="entry name" value="SUBTILASE_HIS"/>
    <property type="match status" value="1"/>
</dbReference>
<evidence type="ECO:0000256" key="1">
    <source>
        <dbReference type="ARBA" id="ARBA00004162"/>
    </source>
</evidence>
<gene>
    <name evidence="16" type="ORF">BTO20_36865</name>
</gene>
<evidence type="ECO:0000256" key="10">
    <source>
        <dbReference type="ARBA" id="ARBA00023136"/>
    </source>
</evidence>
<dbReference type="Proteomes" id="UP000195331">
    <property type="component" value="Plasmid unnamed1"/>
</dbReference>
<sequence>MASFVGIGRRLAVAGTAAMLALMWPSATATAITPPAIDPTAVPADGEPGPDEPMKQRYECPANALMPGTDVAVPPAAQTFMNLPELWKSAGRGAGVTVGVIDTGVWPSPRLPHLRGGGDYVMGGDGLSDCDTHGSVVASIIGASPAEGDGLVGVAPDAEIISVRQSSGMFVRERGGNDDDARAGTVSTLARAIVHLANLGARVINMSIVSCVPVTKPVDQTTLGAAVRYAAMEKDVVLVAAAGNANAASAGMPMGTGCSQNPNIDATNVDDPRNWGGVVTISTPSWFSNYVLSVSATDDRGQPAQTSEGADISLAGPWVGVGAPGLFVEGVNPAGGIINATVDPQTSELKPMSGTSFATAYVSGLAALIRAKYPDLPAAQVINRIKQTAHSPAAVVDNRVGYGVIDPLAALNFDVPEIPAPRENLTRPLGPPAPPPPADHRPMILAVAGSTTLLLVLGVVLLVTSMSKSRRGQ</sequence>
<dbReference type="InterPro" id="IPR023834">
    <property type="entry name" value="T7SS_pept_S8A_mycosin"/>
</dbReference>
<evidence type="ECO:0000256" key="9">
    <source>
        <dbReference type="ARBA" id="ARBA00022989"/>
    </source>
</evidence>
<keyword evidence="17" id="KW-1185">Reference proteome</keyword>
<dbReference type="GO" id="GO:0016485">
    <property type="term" value="P:protein processing"/>
    <property type="evidence" value="ECO:0007669"/>
    <property type="project" value="TreeGrafter"/>
</dbReference>
<feature type="transmembrane region" description="Helical" evidence="13">
    <location>
        <begin position="443"/>
        <end position="463"/>
    </location>
</feature>
<protein>
    <submittedName>
        <fullName evidence="16">Type VII secretion-associated serine protease mycosin</fullName>
    </submittedName>
</protein>
<dbReference type="AlphaFoldDB" id="A0A1Y0CGU2"/>
<feature type="domain" description="Peptidase S8/S53" evidence="15">
    <location>
        <begin position="93"/>
        <end position="403"/>
    </location>
</feature>
<evidence type="ECO:0000256" key="6">
    <source>
        <dbReference type="ARBA" id="ARBA00022729"/>
    </source>
</evidence>
<keyword evidence="10 13" id="KW-0472">Membrane</keyword>
<dbReference type="PANTHER" id="PTHR42884:SF14">
    <property type="entry name" value="NEUROENDOCRINE CONVERTASE 1"/>
    <property type="match status" value="1"/>
</dbReference>
<feature type="chain" id="PRO_5039123474" evidence="14">
    <location>
        <begin position="30"/>
        <end position="473"/>
    </location>
</feature>
<keyword evidence="16" id="KW-0614">Plasmid</keyword>
<name>A0A1Y0CGU2_9MYCO</name>
<evidence type="ECO:0000256" key="5">
    <source>
        <dbReference type="ARBA" id="ARBA00022692"/>
    </source>
</evidence>
<dbReference type="Gene3D" id="3.40.50.200">
    <property type="entry name" value="Peptidase S8/S53 domain"/>
    <property type="match status" value="1"/>
</dbReference>
<keyword evidence="8 11" id="KW-0720">Serine protease</keyword>
<dbReference type="GO" id="GO:0005886">
    <property type="term" value="C:plasma membrane"/>
    <property type="evidence" value="ECO:0007669"/>
    <property type="project" value="UniProtKB-SubCell"/>
</dbReference>
<keyword evidence="6 14" id="KW-0732">Signal</keyword>
<dbReference type="NCBIfam" id="TIGR03921">
    <property type="entry name" value="T7SS_mycosin"/>
    <property type="match status" value="1"/>
</dbReference>
<feature type="signal peptide" evidence="14">
    <location>
        <begin position="1"/>
        <end position="29"/>
    </location>
</feature>
<dbReference type="PRINTS" id="PR00723">
    <property type="entry name" value="SUBTILISIN"/>
</dbReference>
<evidence type="ECO:0000256" key="7">
    <source>
        <dbReference type="ARBA" id="ARBA00022801"/>
    </source>
</evidence>
<dbReference type="GO" id="GO:0004252">
    <property type="term" value="F:serine-type endopeptidase activity"/>
    <property type="evidence" value="ECO:0007669"/>
    <property type="project" value="UniProtKB-UniRule"/>
</dbReference>
<geneLocation type="plasmid" evidence="16 17">
    <name>unnamed1</name>
</geneLocation>
<feature type="active site" description="Charge relay system" evidence="11">
    <location>
        <position position="102"/>
    </location>
</feature>
<feature type="active site" description="Charge relay system" evidence="11">
    <location>
        <position position="133"/>
    </location>
</feature>
<dbReference type="EMBL" id="CP020810">
    <property type="protein sequence ID" value="ART74227.1"/>
    <property type="molecule type" value="Genomic_DNA"/>
</dbReference>
<dbReference type="PANTHER" id="PTHR42884">
    <property type="entry name" value="PROPROTEIN CONVERTASE SUBTILISIN/KEXIN-RELATED"/>
    <property type="match status" value="1"/>
</dbReference>
<comment type="subcellular location">
    <subcellularLocation>
        <location evidence="1">Cell membrane</location>
        <topology evidence="1">Single-pass membrane protein</topology>
    </subcellularLocation>
</comment>
<evidence type="ECO:0000313" key="17">
    <source>
        <dbReference type="Proteomes" id="UP000195331"/>
    </source>
</evidence>
<keyword evidence="7 11" id="KW-0378">Hydrolase</keyword>
<dbReference type="InterPro" id="IPR036852">
    <property type="entry name" value="Peptidase_S8/S53_dom_sf"/>
</dbReference>
<dbReference type="KEGG" id="mdx:BTO20_36865"/>
<dbReference type="InterPro" id="IPR015500">
    <property type="entry name" value="Peptidase_S8_subtilisin-rel"/>
</dbReference>
<evidence type="ECO:0000259" key="15">
    <source>
        <dbReference type="Pfam" id="PF00082"/>
    </source>
</evidence>
<organism evidence="16 17">
    <name type="scientific">Mycobacterium dioxanotrophicus</name>
    <dbReference type="NCBI Taxonomy" id="482462"/>
    <lineage>
        <taxon>Bacteria</taxon>
        <taxon>Bacillati</taxon>
        <taxon>Actinomycetota</taxon>
        <taxon>Actinomycetes</taxon>
        <taxon>Mycobacteriales</taxon>
        <taxon>Mycobacteriaceae</taxon>
        <taxon>Mycobacterium</taxon>
    </lineage>
</organism>
<evidence type="ECO:0000256" key="13">
    <source>
        <dbReference type="SAM" id="Phobius"/>
    </source>
</evidence>
<feature type="compositionally biased region" description="Low complexity" evidence="12">
    <location>
        <begin position="35"/>
        <end position="45"/>
    </location>
</feature>
<accession>A0A1Y0CGU2</accession>
<evidence type="ECO:0000256" key="2">
    <source>
        <dbReference type="ARBA" id="ARBA00011073"/>
    </source>
</evidence>
<evidence type="ECO:0000256" key="11">
    <source>
        <dbReference type="PROSITE-ProRule" id="PRU01240"/>
    </source>
</evidence>
<keyword evidence="3" id="KW-1003">Cell membrane</keyword>
<dbReference type="RefSeq" id="WP_087083361.1">
    <property type="nucleotide sequence ID" value="NZ_CP020810.1"/>
</dbReference>
<evidence type="ECO:0000256" key="8">
    <source>
        <dbReference type="ARBA" id="ARBA00022825"/>
    </source>
</evidence>
<feature type="region of interest" description="Disordered" evidence="12">
    <location>
        <begin position="35"/>
        <end position="54"/>
    </location>
</feature>
<proteinExistence type="inferred from homology"/>
<dbReference type="SUPFAM" id="SSF52743">
    <property type="entry name" value="Subtilisin-like"/>
    <property type="match status" value="1"/>
</dbReference>
<feature type="active site" description="Charge relay system" evidence="11">
    <location>
        <position position="356"/>
    </location>
</feature>
<evidence type="ECO:0000313" key="16">
    <source>
        <dbReference type="EMBL" id="ART74227.1"/>
    </source>
</evidence>
<evidence type="ECO:0000256" key="12">
    <source>
        <dbReference type="SAM" id="MobiDB-lite"/>
    </source>
</evidence>
<comment type="similarity">
    <text evidence="2 11">Belongs to the peptidase S8 family.</text>
</comment>
<dbReference type="PROSITE" id="PS51892">
    <property type="entry name" value="SUBTILASE"/>
    <property type="match status" value="1"/>
</dbReference>
<dbReference type="OrthoDB" id="9798386at2"/>
<evidence type="ECO:0000256" key="14">
    <source>
        <dbReference type="SAM" id="SignalP"/>
    </source>
</evidence>
<dbReference type="InterPro" id="IPR022398">
    <property type="entry name" value="Peptidase_S8_His-AS"/>
</dbReference>
<dbReference type="InterPro" id="IPR000209">
    <property type="entry name" value="Peptidase_S8/S53_dom"/>
</dbReference>